<dbReference type="NCBIfam" id="TIGR02226">
    <property type="entry name" value="two_anch"/>
    <property type="match status" value="1"/>
</dbReference>
<dbReference type="InterPro" id="IPR024163">
    <property type="entry name" value="Aerotolerance_reg_N"/>
</dbReference>
<feature type="domain" description="Aerotolerance regulator N-terminal" evidence="2">
    <location>
        <begin position="1"/>
        <end position="76"/>
    </location>
</feature>
<keyword evidence="1" id="KW-1133">Transmembrane helix</keyword>
<comment type="caution">
    <text evidence="3">The sequence shown here is derived from an EMBL/GenBank/DDBJ whole genome shotgun (WGS) entry which is preliminary data.</text>
</comment>
<reference evidence="3 4" key="1">
    <citation type="submission" date="2021-03" db="EMBL/GenBank/DDBJ databases">
        <title>Winogradskyella sp. nov., isolated from costal sediment.</title>
        <authorList>
            <person name="Gao C."/>
        </authorList>
    </citation>
    <scope>NUCLEOTIDE SEQUENCE [LARGE SCALE GENOMIC DNA]</scope>
    <source>
        <strain evidence="3 4">DF17</strain>
    </source>
</reference>
<evidence type="ECO:0000259" key="2">
    <source>
        <dbReference type="Pfam" id="PF07584"/>
    </source>
</evidence>
<name>A0ABS3T469_9FLAO</name>
<dbReference type="Pfam" id="PF07584">
    <property type="entry name" value="BatA"/>
    <property type="match status" value="1"/>
</dbReference>
<feature type="transmembrane region" description="Helical" evidence="1">
    <location>
        <begin position="6"/>
        <end position="24"/>
    </location>
</feature>
<keyword evidence="4" id="KW-1185">Reference proteome</keyword>
<evidence type="ECO:0000313" key="4">
    <source>
        <dbReference type="Proteomes" id="UP000676776"/>
    </source>
</evidence>
<keyword evidence="1" id="KW-0472">Membrane</keyword>
<dbReference type="SUPFAM" id="SSF52317">
    <property type="entry name" value="Class I glutamine amidotransferase-like"/>
    <property type="match status" value="1"/>
</dbReference>
<feature type="transmembrane region" description="Helical" evidence="1">
    <location>
        <begin position="56"/>
        <end position="78"/>
    </location>
</feature>
<dbReference type="RefSeq" id="WP_208154887.1">
    <property type="nucleotide sequence ID" value="NZ_JAGEVF010000010.1"/>
</dbReference>
<dbReference type="PANTHER" id="PTHR37464">
    <property type="entry name" value="BLL2463 PROTEIN"/>
    <property type="match status" value="1"/>
</dbReference>
<dbReference type="InterPro" id="IPR011933">
    <property type="entry name" value="Double_TM_dom"/>
</dbReference>
<feature type="transmembrane region" description="Helical" evidence="1">
    <location>
        <begin position="619"/>
        <end position="638"/>
    </location>
</feature>
<proteinExistence type="predicted"/>
<protein>
    <submittedName>
        <fullName evidence="3">BatA domain-containing protein</fullName>
    </submittedName>
</protein>
<evidence type="ECO:0000256" key="1">
    <source>
        <dbReference type="SAM" id="Phobius"/>
    </source>
</evidence>
<dbReference type="InterPro" id="IPR029062">
    <property type="entry name" value="Class_I_gatase-like"/>
</dbReference>
<gene>
    <name evidence="3" type="ORF">J4050_12290</name>
</gene>
<evidence type="ECO:0000313" key="3">
    <source>
        <dbReference type="EMBL" id="MBO3117531.1"/>
    </source>
</evidence>
<keyword evidence="1" id="KW-0812">Transmembrane</keyword>
<organism evidence="3 4">
    <name type="scientific">Winogradskyella pelagia</name>
    <dbReference type="NCBI Taxonomy" id="2819984"/>
    <lineage>
        <taxon>Bacteria</taxon>
        <taxon>Pseudomonadati</taxon>
        <taxon>Bacteroidota</taxon>
        <taxon>Flavobacteriia</taxon>
        <taxon>Flavobacteriales</taxon>
        <taxon>Flavobacteriaceae</taxon>
        <taxon>Winogradskyella</taxon>
    </lineage>
</organism>
<dbReference type="EMBL" id="JAGEVF010000010">
    <property type="protein sequence ID" value="MBO3117531.1"/>
    <property type="molecule type" value="Genomic_DNA"/>
</dbReference>
<dbReference type="Proteomes" id="UP000676776">
    <property type="component" value="Unassembled WGS sequence"/>
</dbReference>
<dbReference type="InterPro" id="IPR036465">
    <property type="entry name" value="vWFA_dom_sf"/>
</dbReference>
<dbReference type="Gene3D" id="3.40.50.410">
    <property type="entry name" value="von Willebrand factor, type A domain"/>
    <property type="match status" value="1"/>
</dbReference>
<accession>A0ABS3T469</accession>
<dbReference type="PANTHER" id="PTHR37464:SF1">
    <property type="entry name" value="BLL2463 PROTEIN"/>
    <property type="match status" value="1"/>
</dbReference>
<sequence>MQFKHPELLYALLLLIIPILIHLFQLRRFQKVKFTNVKLLKQINLQTRKSSKLKKWLVLFTRLSIIGFVVLAFAQPFIPNTSNYNKAQETVIYLDNSFSMQAIGKNGSLLNEAIQNLLTSLPNDEKLSVFTNDNVFKNTSIKAIKNDLIALSFSHSQIGYQSAYLKGKQLFSDDNSSTKNLVLVSDFQQQNEGFNIPTDSIINLKLVQQKPNINSNISVDSVYVKSTNGETLELAAVIRTFGDIKNDVSVSLFNNEELLAKNMASFVSNTSEVVFSVPNNAIINGKLTIEDGGLNYDNTFYFNINEKPKIKVLSISDETDNGFLNRIYTSDEFEFLNFDLDKLNFNLIPNQNLLILNEVRNISDALKLALVEFKKDGGSIVIIPSIDADLDSYNGLLKQLNAVLFTDANNSAKRITKINFNHPLLENTFYSQVTNFQYPKAEMSFTFSGQNNPILSFEDDTPFLTGRNEVYTFAAPINKTNSNFINSQLIVPVLYNMGLQSLPLAKLYYQLGTKNDIAIKTTLGQDDILTLESTNSSVIPLQKTYSTSVVLQVDEFPKEAGILTVKNNDLSLQNLSFNYPRHESQLAYFNLEDMPNVNIDNSLIEAIDSIKSNTNVNALWKWFVIFALAFLMIEMFLLKYLK</sequence>